<feature type="compositionally biased region" description="Acidic residues" evidence="6">
    <location>
        <begin position="13"/>
        <end position="22"/>
    </location>
</feature>
<dbReference type="PANTHER" id="PTHR42683">
    <property type="entry name" value="ALDEHYDE REDUCTASE"/>
    <property type="match status" value="1"/>
</dbReference>
<evidence type="ECO:0000313" key="9">
    <source>
        <dbReference type="Proteomes" id="UP001141552"/>
    </source>
</evidence>
<dbReference type="EMBL" id="JAKUCV010005127">
    <property type="protein sequence ID" value="KAJ4832459.1"/>
    <property type="molecule type" value="Genomic_DNA"/>
</dbReference>
<evidence type="ECO:0000256" key="1">
    <source>
        <dbReference type="ARBA" id="ARBA00001947"/>
    </source>
</evidence>
<comment type="caution">
    <text evidence="8">The sequence shown here is derived from an EMBL/GenBank/DDBJ whole genome shotgun (WGS) entry which is preliminary data.</text>
</comment>
<dbReference type="InterPro" id="IPR013154">
    <property type="entry name" value="ADH-like_N"/>
</dbReference>
<dbReference type="GO" id="GO:0008270">
    <property type="term" value="F:zinc ion binding"/>
    <property type="evidence" value="ECO:0007669"/>
    <property type="project" value="InterPro"/>
</dbReference>
<keyword evidence="4" id="KW-0862">Zinc</keyword>
<evidence type="ECO:0000256" key="2">
    <source>
        <dbReference type="ARBA" id="ARBA00008072"/>
    </source>
</evidence>
<evidence type="ECO:0000259" key="7">
    <source>
        <dbReference type="Pfam" id="PF08240"/>
    </source>
</evidence>
<evidence type="ECO:0000256" key="6">
    <source>
        <dbReference type="SAM" id="MobiDB-lite"/>
    </source>
</evidence>
<comment type="cofactor">
    <cofactor evidence="1">
        <name>Zn(2+)</name>
        <dbReference type="ChEBI" id="CHEBI:29105"/>
    </cofactor>
</comment>
<keyword evidence="3" id="KW-0479">Metal-binding</keyword>
<dbReference type="SUPFAM" id="SSF50129">
    <property type="entry name" value="GroES-like"/>
    <property type="match status" value="1"/>
</dbReference>
<gene>
    <name evidence="8" type="ORF">Tsubulata_016005</name>
</gene>
<evidence type="ECO:0000256" key="4">
    <source>
        <dbReference type="ARBA" id="ARBA00022833"/>
    </source>
</evidence>
<dbReference type="InterPro" id="IPR011032">
    <property type="entry name" value="GroES-like_sf"/>
</dbReference>
<dbReference type="Pfam" id="PF08240">
    <property type="entry name" value="ADH_N"/>
    <property type="match status" value="1"/>
</dbReference>
<reference evidence="8" key="2">
    <citation type="journal article" date="2023" name="Plants (Basel)">
        <title>Annotation of the Turnera subulata (Passifloraceae) Draft Genome Reveals the S-Locus Evolved after the Divergence of Turneroideae from Passifloroideae in a Stepwise Manner.</title>
        <authorList>
            <person name="Henning P.M."/>
            <person name="Roalson E.H."/>
            <person name="Mir W."/>
            <person name="McCubbin A.G."/>
            <person name="Shore J.S."/>
        </authorList>
    </citation>
    <scope>NUCLEOTIDE SEQUENCE</scope>
    <source>
        <strain evidence="8">F60SS</strain>
    </source>
</reference>
<feature type="domain" description="Alcohol dehydrogenase-like N-terminal" evidence="7">
    <location>
        <begin position="271"/>
        <end position="362"/>
    </location>
</feature>
<dbReference type="InterPro" id="IPR047109">
    <property type="entry name" value="CAD-like"/>
</dbReference>
<dbReference type="OrthoDB" id="642536at2759"/>
<dbReference type="Gene3D" id="3.90.180.10">
    <property type="entry name" value="Medium-chain alcohol dehydrogenases, catalytic domain"/>
    <property type="match status" value="1"/>
</dbReference>
<reference evidence="8" key="1">
    <citation type="submission" date="2022-02" db="EMBL/GenBank/DDBJ databases">
        <authorList>
            <person name="Henning P.M."/>
            <person name="McCubbin A.G."/>
            <person name="Shore J.S."/>
        </authorList>
    </citation>
    <scope>NUCLEOTIDE SEQUENCE</scope>
    <source>
        <strain evidence="8">F60SS</strain>
        <tissue evidence="8">Leaves</tissue>
    </source>
</reference>
<evidence type="ECO:0000256" key="3">
    <source>
        <dbReference type="ARBA" id="ARBA00022723"/>
    </source>
</evidence>
<organism evidence="8 9">
    <name type="scientific">Turnera subulata</name>
    <dbReference type="NCBI Taxonomy" id="218843"/>
    <lineage>
        <taxon>Eukaryota</taxon>
        <taxon>Viridiplantae</taxon>
        <taxon>Streptophyta</taxon>
        <taxon>Embryophyta</taxon>
        <taxon>Tracheophyta</taxon>
        <taxon>Spermatophyta</taxon>
        <taxon>Magnoliopsida</taxon>
        <taxon>eudicotyledons</taxon>
        <taxon>Gunneridae</taxon>
        <taxon>Pentapetalae</taxon>
        <taxon>rosids</taxon>
        <taxon>fabids</taxon>
        <taxon>Malpighiales</taxon>
        <taxon>Passifloraceae</taxon>
        <taxon>Turnera</taxon>
    </lineage>
</organism>
<evidence type="ECO:0000256" key="5">
    <source>
        <dbReference type="ARBA" id="ARBA00023002"/>
    </source>
</evidence>
<protein>
    <recommendedName>
        <fullName evidence="7">Alcohol dehydrogenase-like N-terminal domain-containing protein</fullName>
    </recommendedName>
</protein>
<dbReference type="InterPro" id="IPR002328">
    <property type="entry name" value="ADH_Zn_CS"/>
</dbReference>
<proteinExistence type="inferred from homology"/>
<comment type="similarity">
    <text evidence="2">Belongs to the zinc-containing alcohol dehydrogenase family.</text>
</comment>
<feature type="region of interest" description="Disordered" evidence="6">
    <location>
        <begin position="1"/>
        <end position="23"/>
    </location>
</feature>
<keyword evidence="5" id="KW-0560">Oxidoreductase</keyword>
<dbReference type="Proteomes" id="UP001141552">
    <property type="component" value="Unassembled WGS sequence"/>
</dbReference>
<dbReference type="GO" id="GO:0009809">
    <property type="term" value="P:lignin biosynthetic process"/>
    <property type="evidence" value="ECO:0007669"/>
    <property type="project" value="UniProtKB-ARBA"/>
</dbReference>
<dbReference type="PROSITE" id="PS00059">
    <property type="entry name" value="ADH_ZINC"/>
    <property type="match status" value="1"/>
</dbReference>
<evidence type="ECO:0000313" key="8">
    <source>
        <dbReference type="EMBL" id="KAJ4832459.1"/>
    </source>
</evidence>
<dbReference type="AlphaFoldDB" id="A0A9Q0FJ69"/>
<keyword evidence="9" id="KW-1185">Reference proteome</keyword>
<dbReference type="GO" id="GO:0016616">
    <property type="term" value="F:oxidoreductase activity, acting on the CH-OH group of donors, NAD or NADP as acceptor"/>
    <property type="evidence" value="ECO:0007669"/>
    <property type="project" value="InterPro"/>
</dbReference>
<accession>A0A9Q0FJ69</accession>
<sequence length="366" mass="41597">MGKKRNNNKSTTEEEEEEEEDCWSTCKRPDIPRQLLHQIDSETDSGKKNAFYRSIMAHKDVTKSWTSQPNCGSPNSLLPWLRLVHDPNPQRRHRFVAYMRKEYRFYPDGPFTVPGKYWEQNPTSIIGGVQNKRIIMHGDPAVGRHWIAILKSPMLHRRRLMEFTNGIWFKDKFYALSLQGSLAVVEDAGLDKDLQITTLGKKRVVPSVPSRQFRECLVESNGELRQARLGAKEIQCILRSLLTLRDGGFMRWETIVFLTKKNQSGRENGANVTIKVLYCGICHTGVHFSKNEWGSIKYPFIPGHEITGIVTKVGSNVKKFKVGDRVGAGAMAATGLDCELCTSSKQNYCEKLELIIGGTFWEGTVM</sequence>
<name>A0A9Q0FJ69_9ROSI</name>